<dbReference type="EMBL" id="ML977005">
    <property type="protein sequence ID" value="KAF1953223.1"/>
    <property type="molecule type" value="Genomic_DNA"/>
</dbReference>
<dbReference type="AlphaFoldDB" id="A0A6A5TK20"/>
<evidence type="ECO:0000256" key="3">
    <source>
        <dbReference type="SAM" id="SignalP"/>
    </source>
</evidence>
<evidence type="ECO:0008006" key="6">
    <source>
        <dbReference type="Google" id="ProtNLM"/>
    </source>
</evidence>
<feature type="signal peptide" evidence="3">
    <location>
        <begin position="1"/>
        <end position="22"/>
    </location>
</feature>
<feature type="compositionally biased region" description="Polar residues" evidence="1">
    <location>
        <begin position="165"/>
        <end position="175"/>
    </location>
</feature>
<name>A0A6A5TK20_9PLEO</name>
<evidence type="ECO:0000256" key="1">
    <source>
        <dbReference type="SAM" id="MobiDB-lite"/>
    </source>
</evidence>
<reference evidence="4" key="1">
    <citation type="journal article" date="2020" name="Stud. Mycol.">
        <title>101 Dothideomycetes genomes: a test case for predicting lifestyles and emergence of pathogens.</title>
        <authorList>
            <person name="Haridas S."/>
            <person name="Albert R."/>
            <person name="Binder M."/>
            <person name="Bloem J."/>
            <person name="Labutti K."/>
            <person name="Salamov A."/>
            <person name="Andreopoulos B."/>
            <person name="Baker S."/>
            <person name="Barry K."/>
            <person name="Bills G."/>
            <person name="Bluhm B."/>
            <person name="Cannon C."/>
            <person name="Castanera R."/>
            <person name="Culley D."/>
            <person name="Daum C."/>
            <person name="Ezra D."/>
            <person name="Gonzalez J."/>
            <person name="Henrissat B."/>
            <person name="Kuo A."/>
            <person name="Liang C."/>
            <person name="Lipzen A."/>
            <person name="Lutzoni F."/>
            <person name="Magnuson J."/>
            <person name="Mondo S."/>
            <person name="Nolan M."/>
            <person name="Ohm R."/>
            <person name="Pangilinan J."/>
            <person name="Park H.-J."/>
            <person name="Ramirez L."/>
            <person name="Alfaro M."/>
            <person name="Sun H."/>
            <person name="Tritt A."/>
            <person name="Yoshinaga Y."/>
            <person name="Zwiers L.-H."/>
            <person name="Turgeon B."/>
            <person name="Goodwin S."/>
            <person name="Spatafora J."/>
            <person name="Crous P."/>
            <person name="Grigoriev I."/>
        </authorList>
    </citation>
    <scope>NUCLEOTIDE SEQUENCE</scope>
    <source>
        <strain evidence="4">CBS 675.92</strain>
    </source>
</reference>
<keyword evidence="2" id="KW-0812">Transmembrane</keyword>
<keyword evidence="5" id="KW-1185">Reference proteome</keyword>
<accession>A0A6A5TK20</accession>
<feature type="compositionally biased region" description="Basic and acidic residues" evidence="1">
    <location>
        <begin position="149"/>
        <end position="159"/>
    </location>
</feature>
<evidence type="ECO:0000313" key="4">
    <source>
        <dbReference type="EMBL" id="KAF1953223.1"/>
    </source>
</evidence>
<feature type="transmembrane region" description="Helical" evidence="2">
    <location>
        <begin position="72"/>
        <end position="96"/>
    </location>
</feature>
<feature type="compositionally biased region" description="Polar residues" evidence="1">
    <location>
        <begin position="116"/>
        <end position="126"/>
    </location>
</feature>
<feature type="chain" id="PRO_5025354272" description="Mid2 domain-containing protein" evidence="3">
    <location>
        <begin position="23"/>
        <end position="194"/>
    </location>
</feature>
<evidence type="ECO:0000256" key="2">
    <source>
        <dbReference type="SAM" id="Phobius"/>
    </source>
</evidence>
<feature type="compositionally biased region" description="Polar residues" evidence="1">
    <location>
        <begin position="27"/>
        <end position="36"/>
    </location>
</feature>
<dbReference type="Proteomes" id="UP000800035">
    <property type="component" value="Unassembled WGS sequence"/>
</dbReference>
<feature type="region of interest" description="Disordered" evidence="1">
    <location>
        <begin position="110"/>
        <end position="194"/>
    </location>
</feature>
<evidence type="ECO:0000313" key="5">
    <source>
        <dbReference type="Proteomes" id="UP000800035"/>
    </source>
</evidence>
<feature type="region of interest" description="Disordered" evidence="1">
    <location>
        <begin position="27"/>
        <end position="60"/>
    </location>
</feature>
<keyword evidence="2" id="KW-1133">Transmembrane helix</keyword>
<gene>
    <name evidence="4" type="ORF">CC80DRAFT_152080</name>
</gene>
<protein>
    <recommendedName>
        <fullName evidence="6">Mid2 domain-containing protein</fullName>
    </recommendedName>
</protein>
<organism evidence="4 5">
    <name type="scientific">Byssothecium circinans</name>
    <dbReference type="NCBI Taxonomy" id="147558"/>
    <lineage>
        <taxon>Eukaryota</taxon>
        <taxon>Fungi</taxon>
        <taxon>Dikarya</taxon>
        <taxon>Ascomycota</taxon>
        <taxon>Pezizomycotina</taxon>
        <taxon>Dothideomycetes</taxon>
        <taxon>Pleosporomycetidae</taxon>
        <taxon>Pleosporales</taxon>
        <taxon>Massarineae</taxon>
        <taxon>Massarinaceae</taxon>
        <taxon>Byssothecium</taxon>
    </lineage>
</organism>
<keyword evidence="2" id="KW-0472">Membrane</keyword>
<sequence>MARTATAYWLLPLCFLAQEALAQAASPTAGGTSAPTSKPAGYNGGEDNPQDPSDAGAAGASKGAFDLSKGGLAAIIVVCVLVVVLGVGSAVLFWLAKKRQWDVRQSIRRASRRMTGRSTADLPSTKRQNRRTGIKLDAPPPARKNKQHPNQEKDVEKALGGHPGKNTTKISSTFDIDTPTPKPKGWTGNLMAKK</sequence>
<proteinExistence type="predicted"/>
<dbReference type="OrthoDB" id="5425637at2759"/>
<keyword evidence="3" id="KW-0732">Signal</keyword>